<dbReference type="Gene3D" id="3.40.470.10">
    <property type="entry name" value="Uracil-DNA glycosylase-like domain"/>
    <property type="match status" value="1"/>
</dbReference>
<organism evidence="2 3">
    <name type="scientific">Exiguobacterium antarcticum</name>
    <dbReference type="NCBI Taxonomy" id="132920"/>
    <lineage>
        <taxon>Bacteria</taxon>
        <taxon>Bacillati</taxon>
        <taxon>Bacillota</taxon>
        <taxon>Bacilli</taxon>
        <taxon>Bacillales</taxon>
        <taxon>Bacillales Family XII. Incertae Sedis</taxon>
        <taxon>Exiguobacterium</taxon>
    </lineage>
</organism>
<dbReference type="EMBL" id="JASBQV010000007">
    <property type="protein sequence ID" value="MDI3234610.1"/>
    <property type="molecule type" value="Genomic_DNA"/>
</dbReference>
<protein>
    <recommendedName>
        <fullName evidence="1">Uracil-DNA glycosylase-like domain-containing protein</fullName>
    </recommendedName>
</protein>
<dbReference type="InterPro" id="IPR005122">
    <property type="entry name" value="Uracil-DNA_glycosylase-like"/>
</dbReference>
<dbReference type="RefSeq" id="WP_014971685.1">
    <property type="nucleotide sequence ID" value="NZ_JASBQV010000007.1"/>
</dbReference>
<proteinExistence type="predicted"/>
<gene>
    <name evidence="2" type="ORF">QK289_06290</name>
</gene>
<feature type="domain" description="Uracil-DNA glycosylase-like" evidence="1">
    <location>
        <begin position="49"/>
        <end position="238"/>
    </location>
</feature>
<reference evidence="2 3" key="1">
    <citation type="submission" date="2023-04" db="EMBL/GenBank/DDBJ databases">
        <title>Antarctic isolates genomes.</title>
        <authorList>
            <person name="Dimov S.G."/>
        </authorList>
    </citation>
    <scope>NUCLEOTIDE SEQUENCE [LARGE SCALE GENOMIC DNA]</scope>
    <source>
        <strain evidence="2 3">AL19</strain>
    </source>
</reference>
<comment type="caution">
    <text evidence="2">The sequence shown here is derived from an EMBL/GenBank/DDBJ whole genome shotgun (WGS) entry which is preliminary data.</text>
</comment>
<dbReference type="InterPro" id="IPR036895">
    <property type="entry name" value="Uracil-DNA_glycosylase-like_sf"/>
</dbReference>
<evidence type="ECO:0000259" key="1">
    <source>
        <dbReference type="Pfam" id="PF03167"/>
    </source>
</evidence>
<name>A0ABT6R194_9BACL</name>
<keyword evidence="3" id="KW-1185">Reference proteome</keyword>
<dbReference type="Proteomes" id="UP001243286">
    <property type="component" value="Unassembled WGS sequence"/>
</dbReference>
<sequence>MLNSLSIFEQAIRALPIDRPLTRQDLCVDSFLLQQDQGLSVYYSPIGEYINHSAKIVFIGITPGFEQMRIAYEEAADAFHHGATIEETSKIVKYSASFAGPMRRNLTMMLDELELNRLLKIPSTATLFHTDQELLHTTSILRHPVFYRDKNYTGHQPKIDRTPLLQHYAYEHFAAELNQLPHPVILVPFGRVVESTIRTLLHQGRIKKHTVLFGFPHPSGANGHRKRQFEENKDYLLKQLTSYFNI</sequence>
<evidence type="ECO:0000313" key="3">
    <source>
        <dbReference type="Proteomes" id="UP001243286"/>
    </source>
</evidence>
<evidence type="ECO:0000313" key="2">
    <source>
        <dbReference type="EMBL" id="MDI3234610.1"/>
    </source>
</evidence>
<dbReference type="Pfam" id="PF03167">
    <property type="entry name" value="UDG"/>
    <property type="match status" value="1"/>
</dbReference>
<dbReference type="SUPFAM" id="SSF52141">
    <property type="entry name" value="Uracil-DNA glycosylase-like"/>
    <property type="match status" value="1"/>
</dbReference>
<accession>A0ABT6R194</accession>